<accession>A0ABX3X2A3</accession>
<dbReference type="EMBL" id="NAFK01000162">
    <property type="protein sequence ID" value="OSJ28050.1"/>
    <property type="molecule type" value="Genomic_DNA"/>
</dbReference>
<proteinExistence type="inferred from homology"/>
<dbReference type="InterPro" id="IPR041561">
    <property type="entry name" value="PglD_N"/>
</dbReference>
<protein>
    <recommendedName>
        <fullName evidence="2">PglD N-terminal domain-containing protein</fullName>
    </recommendedName>
</protein>
<keyword evidence="4" id="KW-1185">Reference proteome</keyword>
<dbReference type="Pfam" id="PF17836">
    <property type="entry name" value="PglD_N"/>
    <property type="match status" value="1"/>
</dbReference>
<sequence length="204" mass="20996">MRLAILGAGGHGAVIADSAEGRGWTVNFFDDSRAGAFVDWEITGTSSQLLEQVEHFDGVIVGIGANAVRLEWLARLRDAGATFATIIDRTAVVSRHAKIGQACFLAAGSIVNISACIEDGCIINTGTTVDHDCHVAEGVHLSPGVHLSGGVNIGRASWLGTGTVVRNNITVGDNVIAGVGSAITKDIASSQIVVGVPARPFKGV</sequence>
<dbReference type="CDD" id="cd03360">
    <property type="entry name" value="LbH_AT_putative"/>
    <property type="match status" value="1"/>
</dbReference>
<dbReference type="Gene3D" id="3.40.50.20">
    <property type="match status" value="1"/>
</dbReference>
<evidence type="ECO:0000259" key="2">
    <source>
        <dbReference type="Pfam" id="PF17836"/>
    </source>
</evidence>
<dbReference type="NCBIfam" id="TIGR03570">
    <property type="entry name" value="NeuD_NnaD"/>
    <property type="match status" value="1"/>
</dbReference>
<dbReference type="PANTHER" id="PTHR43300">
    <property type="entry name" value="ACETYLTRANSFERASE"/>
    <property type="match status" value="1"/>
</dbReference>
<comment type="similarity">
    <text evidence="1">Belongs to the transferase hexapeptide repeat family.</text>
</comment>
<evidence type="ECO:0000313" key="4">
    <source>
        <dbReference type="Proteomes" id="UP000193884"/>
    </source>
</evidence>
<dbReference type="InterPro" id="IPR020019">
    <property type="entry name" value="AcTrfase_PglD-like"/>
</dbReference>
<evidence type="ECO:0000256" key="1">
    <source>
        <dbReference type="ARBA" id="ARBA00007274"/>
    </source>
</evidence>
<dbReference type="InterPro" id="IPR011004">
    <property type="entry name" value="Trimer_LpxA-like_sf"/>
</dbReference>
<feature type="domain" description="PglD N-terminal" evidence="2">
    <location>
        <begin position="2"/>
        <end position="76"/>
    </location>
</feature>
<dbReference type="InterPro" id="IPR050179">
    <property type="entry name" value="Trans_hexapeptide_repeat"/>
</dbReference>
<organism evidence="3 4">
    <name type="scientific">Bradyrhizobium canariense</name>
    <dbReference type="NCBI Taxonomy" id="255045"/>
    <lineage>
        <taxon>Bacteria</taxon>
        <taxon>Pseudomonadati</taxon>
        <taxon>Pseudomonadota</taxon>
        <taxon>Alphaproteobacteria</taxon>
        <taxon>Hyphomicrobiales</taxon>
        <taxon>Nitrobacteraceae</taxon>
        <taxon>Bradyrhizobium</taxon>
    </lineage>
</organism>
<gene>
    <name evidence="3" type="ORF">BST63_17905</name>
</gene>
<dbReference type="Gene3D" id="2.160.10.10">
    <property type="entry name" value="Hexapeptide repeat proteins"/>
    <property type="match status" value="1"/>
</dbReference>
<dbReference type="Proteomes" id="UP000193884">
    <property type="component" value="Unassembled WGS sequence"/>
</dbReference>
<comment type="caution">
    <text evidence="3">The sequence shown here is derived from an EMBL/GenBank/DDBJ whole genome shotgun (WGS) entry which is preliminary data.</text>
</comment>
<dbReference type="SUPFAM" id="SSF51161">
    <property type="entry name" value="Trimeric LpxA-like enzymes"/>
    <property type="match status" value="1"/>
</dbReference>
<dbReference type="PANTHER" id="PTHR43300:SF7">
    <property type="entry name" value="UDP-N-ACETYLBACILLOSAMINE N-ACETYLTRANSFERASE"/>
    <property type="match status" value="1"/>
</dbReference>
<reference evidence="3 4" key="1">
    <citation type="submission" date="2017-03" db="EMBL/GenBank/DDBJ databases">
        <title>Whole genome sequences of fourteen strains of Bradyrhizobium canariense and one strain of Bradyrhizobium japonicum isolated from Lupinus (Papilionoideae: Genisteae) species in Algeria.</title>
        <authorList>
            <person name="Crovadore J."/>
            <person name="Chekireb D."/>
            <person name="Brachmann A."/>
            <person name="Chablais R."/>
            <person name="Cochard B."/>
            <person name="Lefort F."/>
        </authorList>
    </citation>
    <scope>NUCLEOTIDE SEQUENCE [LARGE SCALE GENOMIC DNA]</scope>
    <source>
        <strain evidence="3 4">UBMAN05</strain>
    </source>
</reference>
<name>A0ABX3X2A3_9BRAD</name>
<evidence type="ECO:0000313" key="3">
    <source>
        <dbReference type="EMBL" id="OSJ28050.1"/>
    </source>
</evidence>
<dbReference type="RefSeq" id="WP_085384689.1">
    <property type="nucleotide sequence ID" value="NZ_NAFJ01000147.1"/>
</dbReference>